<keyword evidence="5 6" id="KW-0472">Membrane</keyword>
<dbReference type="GO" id="GO:0016020">
    <property type="term" value="C:membrane"/>
    <property type="evidence" value="ECO:0007669"/>
    <property type="project" value="UniProtKB-SubCell"/>
</dbReference>
<feature type="transmembrane region" description="Helical" evidence="6">
    <location>
        <begin position="233"/>
        <end position="253"/>
    </location>
</feature>
<dbReference type="EMBL" id="BX284602">
    <property type="protein sequence ID" value="CCD65909.1"/>
    <property type="molecule type" value="Genomic_DNA"/>
</dbReference>
<evidence type="ECO:0000256" key="6">
    <source>
        <dbReference type="SAM" id="Phobius"/>
    </source>
</evidence>
<keyword evidence="8" id="KW-1185">Reference proteome</keyword>
<dbReference type="PaxDb" id="6239-E04F6.13"/>
<comment type="subcellular location">
    <subcellularLocation>
        <location evidence="1">Membrane</location>
        <topology evidence="1">Multi-pass membrane protein</topology>
    </subcellularLocation>
</comment>
<comment type="similarity">
    <text evidence="2">Belongs to the nematode receptor-like protein srd family.</text>
</comment>
<dbReference type="WormBase" id="E04F6.13">
    <property type="protein sequence ID" value="CE20649"/>
    <property type="gene ID" value="WBGene00005135"/>
    <property type="gene designation" value="srd-58"/>
</dbReference>
<organism evidence="7 8">
    <name type="scientific">Caenorhabditis elegans</name>
    <dbReference type="NCBI Taxonomy" id="6239"/>
    <lineage>
        <taxon>Eukaryota</taxon>
        <taxon>Metazoa</taxon>
        <taxon>Ecdysozoa</taxon>
        <taxon>Nematoda</taxon>
        <taxon>Chromadorea</taxon>
        <taxon>Rhabditida</taxon>
        <taxon>Rhabditina</taxon>
        <taxon>Rhabditomorpha</taxon>
        <taxon>Rhabditoidea</taxon>
        <taxon>Rhabditidae</taxon>
        <taxon>Peloderinae</taxon>
        <taxon>Caenorhabditis</taxon>
    </lineage>
</organism>
<feature type="transmembrane region" description="Helical" evidence="6">
    <location>
        <begin position="47"/>
        <end position="65"/>
    </location>
</feature>
<feature type="transmembrane region" description="Helical" evidence="6">
    <location>
        <begin position="133"/>
        <end position="151"/>
    </location>
</feature>
<name>Q95QP0_CAEEL</name>
<gene>
    <name evidence="7 9" type="primary">srd-58</name>
    <name evidence="7" type="ORF">CELE_E04F6.13</name>
    <name evidence="9" type="ORF">E04F6.13</name>
</gene>
<dbReference type="AGR" id="WB:WBGene00005135"/>
<dbReference type="FunCoup" id="Q95QP0">
    <property type="interactions" value="8"/>
</dbReference>
<dbReference type="CTD" id="191819"/>
<reference evidence="7 8" key="1">
    <citation type="journal article" date="1998" name="Science">
        <title>Genome sequence of the nematode C. elegans: a platform for investigating biology.</title>
        <authorList>
            <consortium name="The C. elegans sequencing consortium"/>
            <person name="Sulson J.E."/>
            <person name="Waterston R."/>
        </authorList>
    </citation>
    <scope>NUCLEOTIDE SEQUENCE [LARGE SCALE GENOMIC DNA]</scope>
    <source>
        <strain evidence="7 8">Bristol N2</strain>
    </source>
</reference>
<dbReference type="KEGG" id="cel:CELE_E04F6.13"/>
<accession>Q95QP0</accession>
<dbReference type="OrthoDB" id="5785156at2759"/>
<feature type="transmembrane region" description="Helical" evidence="6">
    <location>
        <begin position="14"/>
        <end position="35"/>
    </location>
</feature>
<keyword evidence="7" id="KW-0675">Receptor</keyword>
<dbReference type="InParanoid" id="Q95QP0"/>
<evidence type="ECO:0000313" key="9">
    <source>
        <dbReference type="WormBase" id="E04F6.13"/>
    </source>
</evidence>
<feature type="transmembrane region" description="Helical" evidence="6">
    <location>
        <begin position="273"/>
        <end position="295"/>
    </location>
</feature>
<dbReference type="PANTHER" id="PTHR22945">
    <property type="entry name" value="SERPENTINE RECEPTOR, CLASS D DELTA"/>
    <property type="match status" value="1"/>
</dbReference>
<keyword evidence="3 6" id="KW-0812">Transmembrane</keyword>
<dbReference type="SMR" id="Q95QP0"/>
<proteinExistence type="inferred from homology"/>
<evidence type="ECO:0000313" key="8">
    <source>
        <dbReference type="Proteomes" id="UP000001940"/>
    </source>
</evidence>
<evidence type="ECO:0000256" key="1">
    <source>
        <dbReference type="ARBA" id="ARBA00004141"/>
    </source>
</evidence>
<dbReference type="eggNOG" id="ENOG502TGF5">
    <property type="taxonomic scope" value="Eukaryota"/>
</dbReference>
<dbReference type="HOGENOM" id="CLU_057924_2_1_1"/>
<dbReference type="SUPFAM" id="SSF81321">
    <property type="entry name" value="Family A G protein-coupled receptor-like"/>
    <property type="match status" value="1"/>
</dbReference>
<evidence type="ECO:0000256" key="5">
    <source>
        <dbReference type="ARBA" id="ARBA00023136"/>
    </source>
</evidence>
<dbReference type="PANTHER" id="PTHR22945:SF89">
    <property type="entry name" value="SERPENTINE RECEPTOR, CLASS D (DELTA)-RELATED"/>
    <property type="match status" value="1"/>
</dbReference>
<dbReference type="Pfam" id="PF10317">
    <property type="entry name" value="7TM_GPCR_Srd"/>
    <property type="match status" value="1"/>
</dbReference>
<dbReference type="PhylomeDB" id="Q95QP0"/>
<dbReference type="Proteomes" id="UP000001940">
    <property type="component" value="Chromosome II"/>
</dbReference>
<keyword evidence="4 6" id="KW-1133">Transmembrane helix</keyword>
<dbReference type="RefSeq" id="NP_495498.1">
    <property type="nucleotide sequence ID" value="NM_063097.2"/>
</dbReference>
<feature type="transmembrane region" description="Helical" evidence="6">
    <location>
        <begin position="190"/>
        <end position="212"/>
    </location>
</feature>
<protein>
    <submittedName>
        <fullName evidence="7">Serpentine Receptor, class D (Delta)</fullName>
    </submittedName>
</protein>
<dbReference type="AlphaFoldDB" id="Q95QP0"/>
<evidence type="ECO:0000256" key="4">
    <source>
        <dbReference type="ARBA" id="ARBA00022989"/>
    </source>
</evidence>
<dbReference type="InterPro" id="IPR050920">
    <property type="entry name" value="Nematode_rcpt-like_delta"/>
</dbReference>
<dbReference type="UCSC" id="E04F6.13">
    <property type="organism name" value="c. elegans"/>
</dbReference>
<dbReference type="OMA" id="FINYHIF"/>
<feature type="transmembrane region" description="Helical" evidence="6">
    <location>
        <begin position="97"/>
        <end position="121"/>
    </location>
</feature>
<evidence type="ECO:0000256" key="2">
    <source>
        <dbReference type="ARBA" id="ARBA00009166"/>
    </source>
</evidence>
<evidence type="ECO:0000256" key="3">
    <source>
        <dbReference type="ARBA" id="ARBA00022692"/>
    </source>
</evidence>
<evidence type="ECO:0000313" key="7">
    <source>
        <dbReference type="EMBL" id="CCD65909.1"/>
    </source>
</evidence>
<sequence length="325" mass="36542">MCSNSNCYVSFFNWYWPFCGVSAIIFQIILLYLISHKSPATLDGLKIFLYNTSCVQIALITFAFLSQHRLLTNSNSAAVLSLGPCSYVSPKLCFINYHIFMATNFGAGCAIAITVLFRFFVLVQNQVSANQTYVMVFVSYIVPLVVLIIPFTDKWDFESARASTALEHPSYNLSIYYPYSGFSNAGSPQFLSATLLLSIGAYGIPIGCLILTRKVLILIRYHSHMSERTKKQAQTLIHGLIVQSMLPFISYIPSFSGYIYTQSTGRELLICEHLILVSSAFPALLDPFISFYFIVPYRQAIIEWVLPKRQQRITTVTSNSTSGFN</sequence>
<dbReference type="GeneID" id="191819"/>
<dbReference type="InterPro" id="IPR019421">
    <property type="entry name" value="7TM_GPCR_serpentine_rcpt_Srd"/>
</dbReference>